<feature type="transmembrane region" description="Helical" evidence="1">
    <location>
        <begin position="12"/>
        <end position="32"/>
    </location>
</feature>
<evidence type="ECO:0000256" key="1">
    <source>
        <dbReference type="SAM" id="Phobius"/>
    </source>
</evidence>
<keyword evidence="1" id="KW-1133">Transmembrane helix</keyword>
<sequence>MGFIKYDGRWIWLGVFIFIFWLDCIGHIFNFYSNIFFI</sequence>
<evidence type="ECO:0000313" key="3">
    <source>
        <dbReference type="Proteomes" id="UP000008851"/>
    </source>
</evidence>
<reference evidence="2 3" key="1">
    <citation type="journal article" date="2011" name="J. Bacteriol.">
        <title>Two new complete genome sequences offer insight into host and tissue specificity of plant pathogenic Xanthomonas spp.</title>
        <authorList>
            <person name="Bogdanove A.J."/>
            <person name="Koebnik R."/>
            <person name="Lu H."/>
            <person name="Furutani A."/>
            <person name="Angiuoli S.V."/>
            <person name="Patil P.B."/>
            <person name="Van Sluys M.A."/>
            <person name="Ryan R.P."/>
            <person name="Meyer D.F."/>
            <person name="Han S.W."/>
            <person name="Aparna G."/>
            <person name="Rajaram M."/>
            <person name="Delcher A.L."/>
            <person name="Phillippy A.M."/>
            <person name="Puiu D."/>
            <person name="Schatz M.C."/>
            <person name="Shumway M."/>
            <person name="Sommer D.D."/>
            <person name="Trapnell C."/>
            <person name="Benahmed F."/>
            <person name="Dimitrov G."/>
            <person name="Madupu R."/>
            <person name="Radune D."/>
            <person name="Sullivan S."/>
            <person name="Jha G."/>
            <person name="Ishihara H."/>
            <person name="Lee S.W."/>
            <person name="Pandey A."/>
            <person name="Sharma V."/>
            <person name="Sriariyanun M."/>
            <person name="Szurek B."/>
            <person name="Vera-Cruz C.M."/>
            <person name="Dorman K.S."/>
            <person name="Ronald P.C."/>
            <person name="Verdier V."/>
            <person name="Dow J.M."/>
            <person name="Sonti R.V."/>
            <person name="Tsuge S."/>
            <person name="Brendel V.P."/>
            <person name="Rabinowicz P.D."/>
            <person name="Leach J.E."/>
            <person name="White F.F."/>
            <person name="Salzberg S.L."/>
        </authorList>
    </citation>
    <scope>NUCLEOTIDE SEQUENCE [LARGE SCALE GENOMIC DNA]</scope>
    <source>
        <strain evidence="2 3">BLS256</strain>
    </source>
</reference>
<proteinExistence type="predicted"/>
<keyword evidence="1" id="KW-0812">Transmembrane</keyword>
<accession>G7TIN0</accession>
<keyword evidence="1" id="KW-0472">Membrane</keyword>
<dbReference type="AlphaFoldDB" id="G7TIN0"/>
<protein>
    <submittedName>
        <fullName evidence="2">Uncharacterized protein</fullName>
    </submittedName>
</protein>
<gene>
    <name evidence="2" type="ORF">XOC_4058</name>
</gene>
<name>G7TIN0_XANOB</name>
<dbReference type="EMBL" id="CP003057">
    <property type="protein sequence ID" value="AEQ98143.1"/>
    <property type="molecule type" value="Genomic_DNA"/>
</dbReference>
<dbReference type="Proteomes" id="UP000008851">
    <property type="component" value="Chromosome"/>
</dbReference>
<evidence type="ECO:0000313" key="2">
    <source>
        <dbReference type="EMBL" id="AEQ98143.1"/>
    </source>
</evidence>
<dbReference type="KEGG" id="xor:XOC_4058"/>
<dbReference type="HOGENOM" id="CLU_3334897_0_0_6"/>
<organism evidence="2 3">
    <name type="scientific">Xanthomonas oryzae pv. oryzicola (strain BLS256)</name>
    <dbReference type="NCBI Taxonomy" id="383407"/>
    <lineage>
        <taxon>Bacteria</taxon>
        <taxon>Pseudomonadati</taxon>
        <taxon>Pseudomonadota</taxon>
        <taxon>Gammaproteobacteria</taxon>
        <taxon>Lysobacterales</taxon>
        <taxon>Lysobacteraceae</taxon>
        <taxon>Xanthomonas</taxon>
    </lineage>
</organism>